<gene>
    <name evidence="3" type="ORF">NPX13_g6398</name>
</gene>
<comment type="caution">
    <text evidence="3">The sequence shown here is derived from an EMBL/GenBank/DDBJ whole genome shotgun (WGS) entry which is preliminary data.</text>
</comment>
<dbReference type="Pfam" id="PF00022">
    <property type="entry name" value="Actin"/>
    <property type="match status" value="1"/>
</dbReference>
<dbReference type="InterPro" id="IPR043129">
    <property type="entry name" value="ATPase_NBD"/>
</dbReference>
<dbReference type="AlphaFoldDB" id="A0A9W8NBY1"/>
<dbReference type="Gene3D" id="3.90.640.10">
    <property type="entry name" value="Actin, Chain A, domain 4"/>
    <property type="match status" value="1"/>
</dbReference>
<dbReference type="SUPFAM" id="SSF53067">
    <property type="entry name" value="Actin-like ATPase domain"/>
    <property type="match status" value="2"/>
</dbReference>
<accession>A0A9W8NBY1</accession>
<dbReference type="InterPro" id="IPR004000">
    <property type="entry name" value="Actin"/>
</dbReference>
<organism evidence="3 4">
    <name type="scientific">Xylaria arbuscula</name>
    <dbReference type="NCBI Taxonomy" id="114810"/>
    <lineage>
        <taxon>Eukaryota</taxon>
        <taxon>Fungi</taxon>
        <taxon>Dikarya</taxon>
        <taxon>Ascomycota</taxon>
        <taxon>Pezizomycotina</taxon>
        <taxon>Sordariomycetes</taxon>
        <taxon>Xylariomycetidae</taxon>
        <taxon>Xylariales</taxon>
        <taxon>Xylariaceae</taxon>
        <taxon>Xylaria</taxon>
    </lineage>
</organism>
<evidence type="ECO:0000313" key="3">
    <source>
        <dbReference type="EMBL" id="KAJ3568507.1"/>
    </source>
</evidence>
<name>A0A9W8NBY1_9PEZI</name>
<evidence type="ECO:0008006" key="5">
    <source>
        <dbReference type="Google" id="ProtNLM"/>
    </source>
</evidence>
<dbReference type="SMART" id="SM00268">
    <property type="entry name" value="ACTIN"/>
    <property type="match status" value="1"/>
</dbReference>
<dbReference type="Gene3D" id="3.30.420.40">
    <property type="match status" value="2"/>
</dbReference>
<feature type="region of interest" description="Disordered" evidence="2">
    <location>
        <begin position="293"/>
        <end position="323"/>
    </location>
</feature>
<keyword evidence="4" id="KW-1185">Reference proteome</keyword>
<dbReference type="PANTHER" id="PTHR11937">
    <property type="entry name" value="ACTIN"/>
    <property type="match status" value="1"/>
</dbReference>
<feature type="compositionally biased region" description="Low complexity" evidence="2">
    <location>
        <begin position="39"/>
        <end position="49"/>
    </location>
</feature>
<dbReference type="EMBL" id="JANPWZ010001128">
    <property type="protein sequence ID" value="KAJ3568507.1"/>
    <property type="molecule type" value="Genomic_DNA"/>
</dbReference>
<evidence type="ECO:0000256" key="1">
    <source>
        <dbReference type="RuleBase" id="RU000487"/>
    </source>
</evidence>
<evidence type="ECO:0000313" key="4">
    <source>
        <dbReference type="Proteomes" id="UP001148614"/>
    </source>
</evidence>
<proteinExistence type="inferred from homology"/>
<dbReference type="Proteomes" id="UP001148614">
    <property type="component" value="Unassembled WGS sequence"/>
</dbReference>
<dbReference type="VEuPathDB" id="FungiDB:F4678DRAFT_428114"/>
<feature type="region of interest" description="Disordered" evidence="2">
    <location>
        <begin position="1"/>
        <end position="53"/>
    </location>
</feature>
<protein>
    <recommendedName>
        <fullName evidence="5">Actin-like ATPase domain-containing protein</fullName>
    </recommendedName>
</protein>
<feature type="compositionally biased region" description="Polar residues" evidence="2">
    <location>
        <begin position="14"/>
        <end position="27"/>
    </location>
</feature>
<reference evidence="3" key="1">
    <citation type="submission" date="2022-07" db="EMBL/GenBank/DDBJ databases">
        <title>Genome Sequence of Xylaria arbuscula.</title>
        <authorList>
            <person name="Buettner E."/>
        </authorList>
    </citation>
    <scope>NUCLEOTIDE SEQUENCE</scope>
    <source>
        <strain evidence="3">VT107</strain>
    </source>
</reference>
<comment type="similarity">
    <text evidence="1">Belongs to the actin family.</text>
</comment>
<evidence type="ECO:0000256" key="2">
    <source>
        <dbReference type="SAM" id="MobiDB-lite"/>
    </source>
</evidence>
<sequence>MASNAGLASLPHRTVSSIRAGSHSATTPGPPQTPARPISSTFGSPSGSSRVDDDPIVIELGSRKLRLGFAGDPAPKRTVAFGPDQQRRTGDFRVWEPDFASRWRGRASGKPWGADHELWRLDTRDQDLGLVADKLERELRDAFFKYLLVDSKPRKVTLVLPPTLPIPLLSSTLDTIFHHFQAPTISLLSSPVMTAFSAGSRSALVVDLGWHETTVTAVYEYREVQSWRTIRAGKFLVEETYEFLSQAAHGRQATTRAERTEDKLGDEALSFEECEEVATRMLWCKRAARQPTRETAEEGLPTVHEHEEELEEQTPPTEDHTPMSIIFGSCKPPKTVEIPFSQLAEPCEATFFETRLSPSCFDDHELPVHLLVYRALLQLPLDVRAICMSRIIFTGGCSSILGLKGRIFDEVSILAEEQGWDPIRGKGVGQYKANPKLNRDTSQPVNNGAIPIVVQPDTTSGDGEATESHVRAADVPQEVDQVEDLIKRERNYKPSVQGQLRAIDSLGPWCGGSLATQMKIPALATIDREIWLQHGVNGASRPSEVDVKMGQRGSMGPSGLMRGQAVQPNNWTLGVWGTLF</sequence>